<proteinExistence type="predicted"/>
<name>A0A3B0Z9H0_9ZZZZ</name>
<gene>
    <name evidence="1" type="ORF">MNBD_GAMMA12-1911</name>
</gene>
<reference evidence="1" key="1">
    <citation type="submission" date="2018-06" db="EMBL/GenBank/DDBJ databases">
        <authorList>
            <person name="Zhirakovskaya E."/>
        </authorList>
    </citation>
    <scope>NUCLEOTIDE SEQUENCE</scope>
</reference>
<protein>
    <submittedName>
        <fullName evidence="1">Uncharacterized protein</fullName>
    </submittedName>
</protein>
<accession>A0A3B0Z9H0</accession>
<dbReference type="EMBL" id="UOFL01000256">
    <property type="protein sequence ID" value="VAW82909.1"/>
    <property type="molecule type" value="Genomic_DNA"/>
</dbReference>
<organism evidence="1">
    <name type="scientific">hydrothermal vent metagenome</name>
    <dbReference type="NCBI Taxonomy" id="652676"/>
    <lineage>
        <taxon>unclassified sequences</taxon>
        <taxon>metagenomes</taxon>
        <taxon>ecological metagenomes</taxon>
    </lineage>
</organism>
<evidence type="ECO:0000313" key="1">
    <source>
        <dbReference type="EMBL" id="VAW82909.1"/>
    </source>
</evidence>
<sequence>MIKNKLASIVAIIGLAASFNASAANTSIDLNDDYDVAMVQAATSLGHLSINEEIKLNSPDDYNVSEVYKAKSYGRTKSLVGSDLDNIDDH</sequence>
<dbReference type="AlphaFoldDB" id="A0A3B0Z9H0"/>